<dbReference type="SUPFAM" id="SSF46689">
    <property type="entry name" value="Homeodomain-like"/>
    <property type="match status" value="1"/>
</dbReference>
<sequence length="237" mass="25760">MTRTRGAPATIFLRKVTSVNTNDATSQRTPKRASRERNRRGEGSRLRDDIVDAAATLLHETGDERTITLRSVARKIGISAPSIYPHFPDQPAIMLAVVRREFTALESDLRAAANAAGDDARDRLYALCRAYLGYAEEHPGRYRAMFGGQWMPTLGENSLTAEDLTTLGADAMQLLAETLADCGAAGQSATTDPQTDAVTLWVCLHGLAHQRAVSRMPWIEPSVADAIIDRVARLGSA</sequence>
<evidence type="ECO:0000256" key="4">
    <source>
        <dbReference type="PROSITE-ProRule" id="PRU00335"/>
    </source>
</evidence>
<dbReference type="PANTHER" id="PTHR30055">
    <property type="entry name" value="HTH-TYPE TRANSCRIPTIONAL REGULATOR RUTR"/>
    <property type="match status" value="1"/>
</dbReference>
<dbReference type="GO" id="GO:0003700">
    <property type="term" value="F:DNA-binding transcription factor activity"/>
    <property type="evidence" value="ECO:0007669"/>
    <property type="project" value="TreeGrafter"/>
</dbReference>
<dbReference type="InterPro" id="IPR050109">
    <property type="entry name" value="HTH-type_TetR-like_transc_reg"/>
</dbReference>
<keyword evidence="8" id="KW-1185">Reference proteome</keyword>
<protein>
    <submittedName>
        <fullName evidence="7">TetR/AcrR family transcriptional regulator</fullName>
    </submittedName>
</protein>
<evidence type="ECO:0000313" key="7">
    <source>
        <dbReference type="EMBL" id="MPY54829.1"/>
    </source>
</evidence>
<dbReference type="InterPro" id="IPR001647">
    <property type="entry name" value="HTH_TetR"/>
</dbReference>
<feature type="region of interest" description="Disordered" evidence="5">
    <location>
        <begin position="19"/>
        <end position="45"/>
    </location>
</feature>
<dbReference type="GO" id="GO:0000976">
    <property type="term" value="F:transcription cis-regulatory region binding"/>
    <property type="evidence" value="ECO:0007669"/>
    <property type="project" value="TreeGrafter"/>
</dbReference>
<dbReference type="PANTHER" id="PTHR30055:SF234">
    <property type="entry name" value="HTH-TYPE TRANSCRIPTIONAL REGULATOR BETI"/>
    <property type="match status" value="1"/>
</dbReference>
<organism evidence="7 8">
    <name type="scientific">Streptomyces acidicola</name>
    <dbReference type="NCBI Taxonomy" id="2596892"/>
    <lineage>
        <taxon>Bacteria</taxon>
        <taxon>Bacillati</taxon>
        <taxon>Actinomycetota</taxon>
        <taxon>Actinomycetes</taxon>
        <taxon>Kitasatosporales</taxon>
        <taxon>Streptomycetaceae</taxon>
        <taxon>Streptomyces</taxon>
    </lineage>
</organism>
<dbReference type="Gene3D" id="1.10.357.10">
    <property type="entry name" value="Tetracycline Repressor, domain 2"/>
    <property type="match status" value="1"/>
</dbReference>
<dbReference type="InterPro" id="IPR036271">
    <property type="entry name" value="Tet_transcr_reg_TetR-rel_C_sf"/>
</dbReference>
<keyword evidence="1" id="KW-0805">Transcription regulation</keyword>
<dbReference type="AlphaFoldDB" id="A0A5N8X5T8"/>
<evidence type="ECO:0000256" key="5">
    <source>
        <dbReference type="SAM" id="MobiDB-lite"/>
    </source>
</evidence>
<accession>A0A5N8X5T8</accession>
<proteinExistence type="predicted"/>
<evidence type="ECO:0000256" key="3">
    <source>
        <dbReference type="ARBA" id="ARBA00023163"/>
    </source>
</evidence>
<dbReference type="Pfam" id="PF13305">
    <property type="entry name" value="TetR_C_33"/>
    <property type="match status" value="1"/>
</dbReference>
<dbReference type="SUPFAM" id="SSF48498">
    <property type="entry name" value="Tetracyclin repressor-like, C-terminal domain"/>
    <property type="match status" value="1"/>
</dbReference>
<feature type="DNA-binding region" description="H-T-H motif" evidence="4">
    <location>
        <begin position="68"/>
        <end position="87"/>
    </location>
</feature>
<evidence type="ECO:0000256" key="1">
    <source>
        <dbReference type="ARBA" id="ARBA00023015"/>
    </source>
</evidence>
<dbReference type="Proteomes" id="UP000373149">
    <property type="component" value="Unassembled WGS sequence"/>
</dbReference>
<feature type="domain" description="HTH tetR-type" evidence="6">
    <location>
        <begin position="44"/>
        <end position="105"/>
    </location>
</feature>
<evidence type="ECO:0000313" key="8">
    <source>
        <dbReference type="Proteomes" id="UP000373149"/>
    </source>
</evidence>
<dbReference type="EMBL" id="VMNX01000324">
    <property type="protein sequence ID" value="MPY54829.1"/>
    <property type="molecule type" value="Genomic_DNA"/>
</dbReference>
<dbReference type="Pfam" id="PF00440">
    <property type="entry name" value="TetR_N"/>
    <property type="match status" value="1"/>
</dbReference>
<evidence type="ECO:0000259" key="6">
    <source>
        <dbReference type="PROSITE" id="PS50977"/>
    </source>
</evidence>
<comment type="caution">
    <text evidence="7">The sequence shown here is derived from an EMBL/GenBank/DDBJ whole genome shotgun (WGS) entry which is preliminary data.</text>
</comment>
<feature type="compositionally biased region" description="Basic and acidic residues" evidence="5">
    <location>
        <begin position="33"/>
        <end position="45"/>
    </location>
</feature>
<gene>
    <name evidence="7" type="ORF">FPZ41_42270</name>
</gene>
<dbReference type="InterPro" id="IPR009057">
    <property type="entry name" value="Homeodomain-like_sf"/>
</dbReference>
<evidence type="ECO:0000256" key="2">
    <source>
        <dbReference type="ARBA" id="ARBA00023125"/>
    </source>
</evidence>
<keyword evidence="2 4" id="KW-0238">DNA-binding</keyword>
<feature type="compositionally biased region" description="Polar residues" evidence="5">
    <location>
        <begin position="19"/>
        <end position="28"/>
    </location>
</feature>
<dbReference type="PROSITE" id="PS50977">
    <property type="entry name" value="HTH_TETR_2"/>
    <property type="match status" value="1"/>
</dbReference>
<dbReference type="InterPro" id="IPR025996">
    <property type="entry name" value="MT1864/Rv1816-like_C"/>
</dbReference>
<name>A0A5N8X5T8_9ACTN</name>
<reference evidence="7 8" key="1">
    <citation type="submission" date="2019-09" db="EMBL/GenBank/DDBJ databases">
        <authorList>
            <person name="Duangmal K."/>
            <person name="Teo W.F.A."/>
            <person name="Lipun K."/>
        </authorList>
    </citation>
    <scope>NUCLEOTIDE SEQUENCE [LARGE SCALE GENOMIC DNA]</scope>
    <source>
        <strain evidence="7 8">K1PN6</strain>
    </source>
</reference>
<keyword evidence="3" id="KW-0804">Transcription</keyword>